<dbReference type="EMBL" id="JBHSLD010000015">
    <property type="protein sequence ID" value="MFC5382260.1"/>
    <property type="molecule type" value="Genomic_DNA"/>
</dbReference>
<feature type="transmembrane region" description="Helical" evidence="2">
    <location>
        <begin position="194"/>
        <end position="212"/>
    </location>
</feature>
<keyword evidence="2" id="KW-0472">Membrane</keyword>
<evidence type="ECO:0000256" key="2">
    <source>
        <dbReference type="SAM" id="Phobius"/>
    </source>
</evidence>
<keyword evidence="4" id="KW-1185">Reference proteome</keyword>
<comment type="caution">
    <text evidence="3">The sequence shown here is derived from an EMBL/GenBank/DDBJ whole genome shotgun (WGS) entry which is preliminary data.</text>
</comment>
<sequence length="229" mass="24825">MSSDDAEDRRGTEGRDLPLDVDARFAAIVAHFHDDEAPPPRLVDASPEAGDRLEVHRDDDAGPPAPADRDGDETADHGLDDDDPRWRAAAADLEALDLVRDEEPPEDAPAPPPRGVPQPPFGPRFETAAERHARIDREVERAVHGPDGAHFVPPVPPPLPRPVGLANRAAWTSVLVGPLLLLLCALFWDSVPAWVLGTLVVAVVAGFTYLVWRLPHSRDRDDPDDGAIV</sequence>
<name>A0ABW0GSP3_9MICO</name>
<gene>
    <name evidence="3" type="ORF">ACFPJ6_15945</name>
</gene>
<accession>A0ABW0GSP3</accession>
<evidence type="ECO:0008006" key="5">
    <source>
        <dbReference type="Google" id="ProtNLM"/>
    </source>
</evidence>
<dbReference type="RefSeq" id="WP_340271254.1">
    <property type="nucleotide sequence ID" value="NZ_JBBEOG010000010.1"/>
</dbReference>
<feature type="compositionally biased region" description="Basic and acidic residues" evidence="1">
    <location>
        <begin position="49"/>
        <end position="60"/>
    </location>
</feature>
<feature type="compositionally biased region" description="Pro residues" evidence="1">
    <location>
        <begin position="107"/>
        <end position="122"/>
    </location>
</feature>
<feature type="compositionally biased region" description="Basic and acidic residues" evidence="1">
    <location>
        <begin position="67"/>
        <end position="78"/>
    </location>
</feature>
<keyword evidence="2" id="KW-1133">Transmembrane helix</keyword>
<feature type="transmembrane region" description="Helical" evidence="2">
    <location>
        <begin position="169"/>
        <end position="188"/>
    </location>
</feature>
<feature type="compositionally biased region" description="Basic and acidic residues" evidence="1">
    <location>
        <begin position="7"/>
        <end position="23"/>
    </location>
</feature>
<feature type="region of interest" description="Disordered" evidence="1">
    <location>
        <begin position="101"/>
        <end position="123"/>
    </location>
</feature>
<protein>
    <recommendedName>
        <fullName evidence="5">DUF308 domain-containing protein</fullName>
    </recommendedName>
</protein>
<reference evidence="4" key="1">
    <citation type="journal article" date="2019" name="Int. J. Syst. Evol. Microbiol.">
        <title>The Global Catalogue of Microorganisms (GCM) 10K type strain sequencing project: providing services to taxonomists for standard genome sequencing and annotation.</title>
        <authorList>
            <consortium name="The Broad Institute Genomics Platform"/>
            <consortium name="The Broad Institute Genome Sequencing Center for Infectious Disease"/>
            <person name="Wu L."/>
            <person name="Ma J."/>
        </authorList>
    </citation>
    <scope>NUCLEOTIDE SEQUENCE [LARGE SCALE GENOMIC DNA]</scope>
    <source>
        <strain evidence="4">CCUG 43114</strain>
    </source>
</reference>
<evidence type="ECO:0000256" key="1">
    <source>
        <dbReference type="SAM" id="MobiDB-lite"/>
    </source>
</evidence>
<organism evidence="3 4">
    <name type="scientific">Aquipuribacter nitratireducens</name>
    <dbReference type="NCBI Taxonomy" id="650104"/>
    <lineage>
        <taxon>Bacteria</taxon>
        <taxon>Bacillati</taxon>
        <taxon>Actinomycetota</taxon>
        <taxon>Actinomycetes</taxon>
        <taxon>Micrococcales</taxon>
        <taxon>Intrasporangiaceae</taxon>
        <taxon>Aquipuribacter</taxon>
    </lineage>
</organism>
<evidence type="ECO:0000313" key="3">
    <source>
        <dbReference type="EMBL" id="MFC5382260.1"/>
    </source>
</evidence>
<proteinExistence type="predicted"/>
<dbReference type="Proteomes" id="UP001596122">
    <property type="component" value="Unassembled WGS sequence"/>
</dbReference>
<feature type="region of interest" description="Disordered" evidence="1">
    <location>
        <begin position="1"/>
        <end position="84"/>
    </location>
</feature>
<keyword evidence="2" id="KW-0812">Transmembrane</keyword>
<evidence type="ECO:0000313" key="4">
    <source>
        <dbReference type="Proteomes" id="UP001596122"/>
    </source>
</evidence>